<dbReference type="Gene3D" id="3.40.50.410">
    <property type="entry name" value="von Willebrand factor, type A domain"/>
    <property type="match status" value="1"/>
</dbReference>
<dbReference type="PANTHER" id="PTHR45737:SF6">
    <property type="entry name" value="VON WILLEBRAND FACTOR A DOMAIN-CONTAINING PROTEIN 5A"/>
    <property type="match status" value="1"/>
</dbReference>
<evidence type="ECO:0000313" key="5">
    <source>
        <dbReference type="Proteomes" id="UP000217103"/>
    </source>
</evidence>
<dbReference type="InterPro" id="IPR036465">
    <property type="entry name" value="vWFA_dom_sf"/>
</dbReference>
<keyword evidence="5" id="KW-1185">Reference proteome</keyword>
<dbReference type="PANTHER" id="PTHR45737">
    <property type="entry name" value="VON WILLEBRAND FACTOR A DOMAIN-CONTAINING PROTEIN 5A"/>
    <property type="match status" value="1"/>
</dbReference>
<feature type="compositionally biased region" description="Gly residues" evidence="1">
    <location>
        <begin position="781"/>
        <end position="804"/>
    </location>
</feature>
<dbReference type="EMBL" id="FNKK01000002">
    <property type="protein sequence ID" value="SDR08813.1"/>
    <property type="molecule type" value="Genomic_DNA"/>
</dbReference>
<organism evidence="4 5">
    <name type="scientific">Thermostaphylospora chromogena</name>
    <dbReference type="NCBI Taxonomy" id="35622"/>
    <lineage>
        <taxon>Bacteria</taxon>
        <taxon>Bacillati</taxon>
        <taxon>Actinomycetota</taxon>
        <taxon>Actinomycetes</taxon>
        <taxon>Streptosporangiales</taxon>
        <taxon>Thermomonosporaceae</taxon>
        <taxon>Thermostaphylospora</taxon>
    </lineage>
</organism>
<dbReference type="PROSITE" id="PS50234">
    <property type="entry name" value="VWFA"/>
    <property type="match status" value="1"/>
</dbReference>
<dbReference type="RefSeq" id="WP_093259975.1">
    <property type="nucleotide sequence ID" value="NZ_FNKK01000002.1"/>
</dbReference>
<name>A0A1H1G6Q3_9ACTN</name>
<evidence type="ECO:0000256" key="1">
    <source>
        <dbReference type="SAM" id="MobiDB-lite"/>
    </source>
</evidence>
<evidence type="ECO:0000259" key="3">
    <source>
        <dbReference type="PROSITE" id="PS51468"/>
    </source>
</evidence>
<dbReference type="Pfam" id="PF08487">
    <property type="entry name" value="VIT"/>
    <property type="match status" value="1"/>
</dbReference>
<dbReference type="PROSITE" id="PS51468">
    <property type="entry name" value="VIT"/>
    <property type="match status" value="1"/>
</dbReference>
<dbReference type="STRING" id="35622.SAMN04489764_3400"/>
<evidence type="ECO:0000313" key="4">
    <source>
        <dbReference type="EMBL" id="SDR08813.1"/>
    </source>
</evidence>
<dbReference type="Proteomes" id="UP000217103">
    <property type="component" value="Unassembled WGS sequence"/>
</dbReference>
<dbReference type="InterPro" id="IPR002035">
    <property type="entry name" value="VWF_A"/>
</dbReference>
<feature type="region of interest" description="Disordered" evidence="1">
    <location>
        <begin position="780"/>
        <end position="848"/>
    </location>
</feature>
<evidence type="ECO:0000259" key="2">
    <source>
        <dbReference type="PROSITE" id="PS50234"/>
    </source>
</evidence>
<dbReference type="InterPro" id="IPR013694">
    <property type="entry name" value="VIT"/>
</dbReference>
<sequence>MTVPIIPLAPEECAPLPDAGMGALRTERGNLPLESVDVTADVAGLIARVKVVQGFRNPFDVPLEATYVFPLPDRAAVTGFRMEADDRVVEGVLKERAQARADYDRALAEGRRAAIAEEERPDVFTIRVGNISPGESVRVQLTLSQPLPYEDGAAVFRFPLVVAPRYIPGSPLDDASGDGVAPDTDAVPDASRISPPVLLPGFPNPVRLSLAVNVDPAGLDLREMRSSLHVVTAEGTSVRLRPGERLDRDFILRLVMGASTSLVLVPDEEASREGTFSLTVVPPDGEIAREPRDVVLLLDRSGSMSGWKMVAARRAAARIVDTLTAADRFAVLSFDHLVQTPELLPDGLVAADDRNRYRAVEHLSRLEARGGTEMLAPLERALELLGESGRDRVLVLVTDGQVGHEDQILERVGTALSGVRVHTVGIDRAVNAGFLGRLAALGGGRCELVESEDRLDEAMEHIHRRIGAPLVTDLSLKGEGIDPIPETVTRLGSLFSGVPLTVLGRYRTAGSGEAAVTVRGMGADGRPWERRVVGAVVDNPAVRAIWARAHLRTLEDRYACGERALESAIVDTSLRYGVLCRFTAFVAVDSRVTAEGGPKHHVIQPVETPSGWDMPMPFAAAPASFSPAAASAADLPADVAGAFPGGPVFGGMAPDTPIGRAAGAVTPGLWSTPAAPAARGGAAPRRARPFARPARPLEEIRSQLADELARLRAAESLPVPERRRHLSDLGSRLAAMAAYLGGHRELSELAERLRQAERPETDVWELWRRAVEVLTALASGRGEGSVPGPGGEGGIPPTGPGLPGDPGEPAAPGVPDGPGEAPPGGAVPGAPPAPRGRRRTDRPFWKRS</sequence>
<dbReference type="AlphaFoldDB" id="A0A1H1G6Q3"/>
<feature type="domain" description="VWFA" evidence="2">
    <location>
        <begin position="293"/>
        <end position="466"/>
    </location>
</feature>
<dbReference type="SMART" id="SM00327">
    <property type="entry name" value="VWA"/>
    <property type="match status" value="1"/>
</dbReference>
<reference evidence="4 5" key="1">
    <citation type="submission" date="2016-10" db="EMBL/GenBank/DDBJ databases">
        <authorList>
            <person name="de Groot N.N."/>
        </authorList>
    </citation>
    <scope>NUCLEOTIDE SEQUENCE [LARGE SCALE GENOMIC DNA]</scope>
    <source>
        <strain evidence="4 5">DSM 43794</strain>
    </source>
</reference>
<protein>
    <submittedName>
        <fullName evidence="4">Ca-activated chloride channel family protein</fullName>
    </submittedName>
</protein>
<gene>
    <name evidence="4" type="ORF">SAMN04489764_3400</name>
</gene>
<feature type="compositionally biased region" description="Low complexity" evidence="1">
    <location>
        <begin position="805"/>
        <end position="819"/>
    </location>
</feature>
<dbReference type="Pfam" id="PF13768">
    <property type="entry name" value="VWA_3"/>
    <property type="match status" value="1"/>
</dbReference>
<feature type="domain" description="VIT" evidence="3">
    <location>
        <begin position="17"/>
        <end position="145"/>
    </location>
</feature>
<dbReference type="SUPFAM" id="SSF53300">
    <property type="entry name" value="vWA-like"/>
    <property type="match status" value="1"/>
</dbReference>
<proteinExistence type="predicted"/>
<accession>A0A1H1G6Q3</accession>
<dbReference type="SMART" id="SM00609">
    <property type="entry name" value="VIT"/>
    <property type="match status" value="1"/>
</dbReference>